<dbReference type="PANTHER" id="PTHR20661:SF0">
    <property type="entry name" value="PHOSPHATIDYLINOSITOL-GLYCAN BIOSYNTHESIS CLASS W PROTEIN"/>
    <property type="match status" value="1"/>
</dbReference>
<evidence type="ECO:0000256" key="1">
    <source>
        <dbReference type="ARBA" id="ARBA00004141"/>
    </source>
</evidence>
<keyword evidence="2 5" id="KW-0812">Transmembrane</keyword>
<feature type="transmembrane region" description="Helical" evidence="5">
    <location>
        <begin position="390"/>
        <end position="415"/>
    </location>
</feature>
<organism evidence="6 7">
    <name type="scientific">Pythium insidiosum</name>
    <name type="common">Pythiosis disease agent</name>
    <dbReference type="NCBI Taxonomy" id="114742"/>
    <lineage>
        <taxon>Eukaryota</taxon>
        <taxon>Sar</taxon>
        <taxon>Stramenopiles</taxon>
        <taxon>Oomycota</taxon>
        <taxon>Peronosporomycetes</taxon>
        <taxon>Pythiales</taxon>
        <taxon>Pythiaceae</taxon>
        <taxon>Pythium</taxon>
    </lineage>
</organism>
<dbReference type="PANTHER" id="PTHR20661">
    <property type="entry name" value="PHOSPHATIDYLINOSITOL-GLYCAN BIOSYNTHESIS CLASS W PROTEIN"/>
    <property type="match status" value="1"/>
</dbReference>
<evidence type="ECO:0000313" key="6">
    <source>
        <dbReference type="EMBL" id="KAJ0395147.1"/>
    </source>
</evidence>
<feature type="transmembrane region" description="Helical" evidence="5">
    <location>
        <begin position="427"/>
        <end position="444"/>
    </location>
</feature>
<feature type="transmembrane region" description="Helical" evidence="5">
    <location>
        <begin position="254"/>
        <end position="273"/>
    </location>
</feature>
<comment type="subcellular location">
    <subcellularLocation>
        <location evidence="1">Membrane</location>
        <topology evidence="1">Multi-pass membrane protein</topology>
    </subcellularLocation>
</comment>
<evidence type="ECO:0008006" key="8">
    <source>
        <dbReference type="Google" id="ProtNLM"/>
    </source>
</evidence>
<dbReference type="AlphaFoldDB" id="A0AAD5M584"/>
<feature type="transmembrane region" description="Helical" evidence="5">
    <location>
        <begin position="318"/>
        <end position="339"/>
    </location>
</feature>
<dbReference type="GO" id="GO:0072659">
    <property type="term" value="P:protein localization to plasma membrane"/>
    <property type="evidence" value="ECO:0007669"/>
    <property type="project" value="TreeGrafter"/>
</dbReference>
<dbReference type="GO" id="GO:0032216">
    <property type="term" value="F:glucosaminyl-phosphatidylinositol O-acyltransferase activity"/>
    <property type="evidence" value="ECO:0007669"/>
    <property type="project" value="TreeGrafter"/>
</dbReference>
<name>A0AAD5M584_PYTIN</name>
<gene>
    <name evidence="6" type="ORF">P43SY_002431</name>
</gene>
<keyword evidence="3 5" id="KW-1133">Transmembrane helix</keyword>
<feature type="transmembrane region" description="Helical" evidence="5">
    <location>
        <begin position="59"/>
        <end position="84"/>
    </location>
</feature>
<keyword evidence="4 5" id="KW-0472">Membrane</keyword>
<dbReference type="PIRSF" id="PIRSF017321">
    <property type="entry name" value="GWT1"/>
    <property type="match status" value="1"/>
</dbReference>
<comment type="caution">
    <text evidence="6">The sequence shown here is derived from an EMBL/GenBank/DDBJ whole genome shotgun (WGS) entry which is preliminary data.</text>
</comment>
<feature type="transmembrane region" description="Helical" evidence="5">
    <location>
        <begin position="213"/>
        <end position="234"/>
    </location>
</feature>
<sequence length="483" mass="53799">MIQDDGYKRAKEAFVADLHGTTGREVFAVFAVMPGCQWLYSELLLLLEITGVRAMTGGYLPLPLTILLEFLVMSLPTMIAFTFAEYTLPLLATVYISAAVLNRLAWKHAKEPMHKFCRKEKMSQMLEKELPFLTNFRAQIMHSTCFAILAVDFTVFPRRFAKTETFGFSVMDIGVGAFIVSSAIVSSYARAARPADASKRSKERQAGSRSLGSRLYGFFRPIVLVLVLGFARFLTVKGVNYQEHVTEYGVHWNFYFTLAGVYLLFSLLQFVGGSWATSPLIAALLAVGYQVYLTHDGGEEFILYAPRDTLFSQNREGILSLLGYTSLYIASVALGRMLFSYFENHGARAMRNLRAVVFTLGLAFVVLVAATFLSNRLVARPSRRMVNLTYILWVLAEVVFLLVVYCGIHLVCLLPRTPLLCKGVSRNQLFIFLIANLATGAVNLSMKTIYATPLTAFSVLGIYMLAVSVVATLLEVGNIRIKL</sequence>
<evidence type="ECO:0000313" key="7">
    <source>
        <dbReference type="Proteomes" id="UP001209570"/>
    </source>
</evidence>
<dbReference type="EMBL" id="JAKCXM010000361">
    <property type="protein sequence ID" value="KAJ0395147.1"/>
    <property type="molecule type" value="Genomic_DNA"/>
</dbReference>
<dbReference type="Pfam" id="PF06423">
    <property type="entry name" value="GWT1"/>
    <property type="match status" value="1"/>
</dbReference>
<dbReference type="GO" id="GO:0006506">
    <property type="term" value="P:GPI anchor biosynthetic process"/>
    <property type="evidence" value="ECO:0007669"/>
    <property type="project" value="InterPro"/>
</dbReference>
<feature type="transmembrane region" description="Helical" evidence="5">
    <location>
        <begin position="351"/>
        <end position="370"/>
    </location>
</feature>
<keyword evidence="7" id="KW-1185">Reference proteome</keyword>
<proteinExistence type="predicted"/>
<dbReference type="GO" id="GO:0005783">
    <property type="term" value="C:endoplasmic reticulum"/>
    <property type="evidence" value="ECO:0007669"/>
    <property type="project" value="TreeGrafter"/>
</dbReference>
<dbReference type="Proteomes" id="UP001209570">
    <property type="component" value="Unassembled WGS sequence"/>
</dbReference>
<feature type="transmembrane region" description="Helical" evidence="5">
    <location>
        <begin position="173"/>
        <end position="192"/>
    </location>
</feature>
<evidence type="ECO:0000256" key="3">
    <source>
        <dbReference type="ARBA" id="ARBA00022989"/>
    </source>
</evidence>
<evidence type="ECO:0000256" key="4">
    <source>
        <dbReference type="ARBA" id="ARBA00023136"/>
    </source>
</evidence>
<accession>A0AAD5M584</accession>
<protein>
    <recommendedName>
        <fullName evidence="8">GPI-anchored wall transfer protein 1</fullName>
    </recommendedName>
</protein>
<dbReference type="GO" id="GO:0016020">
    <property type="term" value="C:membrane"/>
    <property type="evidence" value="ECO:0007669"/>
    <property type="project" value="UniProtKB-SubCell"/>
</dbReference>
<feature type="transmembrane region" description="Helical" evidence="5">
    <location>
        <begin position="90"/>
        <end position="109"/>
    </location>
</feature>
<evidence type="ECO:0000256" key="5">
    <source>
        <dbReference type="SAM" id="Phobius"/>
    </source>
</evidence>
<evidence type="ECO:0000256" key="2">
    <source>
        <dbReference type="ARBA" id="ARBA00022692"/>
    </source>
</evidence>
<dbReference type="InterPro" id="IPR009447">
    <property type="entry name" value="PIGW/GWT1"/>
</dbReference>
<reference evidence="6" key="1">
    <citation type="submission" date="2021-12" db="EMBL/GenBank/DDBJ databases">
        <title>Prjna785345.</title>
        <authorList>
            <person name="Rujirawat T."/>
            <person name="Krajaejun T."/>
        </authorList>
    </citation>
    <scope>NUCLEOTIDE SEQUENCE</scope>
    <source>
        <strain evidence="6">Pi057C3</strain>
    </source>
</reference>
<feature type="transmembrane region" description="Helical" evidence="5">
    <location>
        <begin position="450"/>
        <end position="474"/>
    </location>
</feature>